<sequence length="501" mass="54942">MPAVFFASALAVGLVMSGTGLLFSCLAFVFVVIATLASNIGGGVTRPSGSYVFFFATQAVIIGLCVKVVLWEPVELYLLSPVTTMAMYTGGVLAMLGAVYLSRRFSRDEGFLQDICTTKDLRLGATGCVIFGIVVPTIAEIIMETSTNPVLLALATASNQLNKFLPFGIILGVTYEIKSSGGKRSTNLWVWFAGIAIWVHSFILGFSKEGLFLPPACWLIAAAALRYQFRKTQVIAFALFIFVSLHYFVPYCQYGRNFRGDGDTLSEQIKISTGLLSNLEDVREKDRENNEAIDRQTNIFVFFSKPMGLFDRLQMIGIDDKLVTVTDDKGPYGLSPIVFYLASLIPKFIWKNKPFIIMGNTFSHEIGYASDDLTTGISFSPVVEGYHEAKWFGVFVVCPLVWFAAFMILDSLCGDVRKSPWGLLAIAQIAHIAPEGLLQALFYTMTYGALIVFVAAMAAAYLLPMLAHFVSPPKKVFRPVEVKAPGARPAFINGRPAPTQL</sequence>
<gene>
    <name evidence="2" type="ORF">SAMN05421771_0751</name>
</gene>
<feature type="transmembrane region" description="Helical" evidence="1">
    <location>
        <begin position="391"/>
        <end position="409"/>
    </location>
</feature>
<feature type="transmembrane region" description="Helical" evidence="1">
    <location>
        <begin position="187"/>
        <end position="205"/>
    </location>
</feature>
<keyword evidence="1" id="KW-0472">Membrane</keyword>
<keyword evidence="1" id="KW-1133">Transmembrane helix</keyword>
<feature type="transmembrane region" description="Helical" evidence="1">
    <location>
        <begin position="76"/>
        <end position="101"/>
    </location>
</feature>
<feature type="transmembrane region" description="Helical" evidence="1">
    <location>
        <begin position="6"/>
        <end position="37"/>
    </location>
</feature>
<evidence type="ECO:0000256" key="1">
    <source>
        <dbReference type="SAM" id="Phobius"/>
    </source>
</evidence>
<feature type="transmembrane region" description="Helical" evidence="1">
    <location>
        <begin position="234"/>
        <end position="251"/>
    </location>
</feature>
<reference evidence="2 3" key="1">
    <citation type="submission" date="2016-10" db="EMBL/GenBank/DDBJ databases">
        <authorList>
            <person name="de Groot N.N."/>
        </authorList>
    </citation>
    <scope>NUCLEOTIDE SEQUENCE [LARGE SCALE GENOMIC DNA]</scope>
    <source>
        <strain evidence="2 3">DSM 21001</strain>
    </source>
</reference>
<dbReference type="EMBL" id="FOZL01000001">
    <property type="protein sequence ID" value="SFS03186.1"/>
    <property type="molecule type" value="Genomic_DNA"/>
</dbReference>
<keyword evidence="1" id="KW-0812">Transmembrane</keyword>
<keyword evidence="3" id="KW-1185">Reference proteome</keyword>
<protein>
    <submittedName>
        <fullName evidence="2">Uncharacterized protein</fullName>
    </submittedName>
</protein>
<dbReference type="OrthoDB" id="107211at2"/>
<accession>A0A1I6LIE4</accession>
<feature type="transmembrane region" description="Helical" evidence="1">
    <location>
        <begin position="121"/>
        <end position="139"/>
    </location>
</feature>
<organism evidence="2 3">
    <name type="scientific">Granulicella pectinivorans</name>
    <dbReference type="NCBI Taxonomy" id="474950"/>
    <lineage>
        <taxon>Bacteria</taxon>
        <taxon>Pseudomonadati</taxon>
        <taxon>Acidobacteriota</taxon>
        <taxon>Terriglobia</taxon>
        <taxon>Terriglobales</taxon>
        <taxon>Acidobacteriaceae</taxon>
        <taxon>Granulicella</taxon>
    </lineage>
</organism>
<name>A0A1I6LIE4_9BACT</name>
<feature type="transmembrane region" description="Helical" evidence="1">
    <location>
        <begin position="151"/>
        <end position="175"/>
    </location>
</feature>
<evidence type="ECO:0000313" key="3">
    <source>
        <dbReference type="Proteomes" id="UP000199024"/>
    </source>
</evidence>
<proteinExistence type="predicted"/>
<dbReference type="AlphaFoldDB" id="A0A1I6LIE4"/>
<dbReference type="STRING" id="474950.SAMN05421771_0751"/>
<dbReference type="Proteomes" id="UP000199024">
    <property type="component" value="Unassembled WGS sequence"/>
</dbReference>
<feature type="transmembrane region" description="Helical" evidence="1">
    <location>
        <begin position="49"/>
        <end position="70"/>
    </location>
</feature>
<feature type="transmembrane region" description="Helical" evidence="1">
    <location>
        <begin position="449"/>
        <end position="470"/>
    </location>
</feature>
<evidence type="ECO:0000313" key="2">
    <source>
        <dbReference type="EMBL" id="SFS03186.1"/>
    </source>
</evidence>
<feature type="transmembrane region" description="Helical" evidence="1">
    <location>
        <begin position="421"/>
        <end position="443"/>
    </location>
</feature>